<dbReference type="Proteomes" id="UP001219568">
    <property type="component" value="Unassembled WGS sequence"/>
</dbReference>
<evidence type="ECO:0000313" key="3">
    <source>
        <dbReference type="Proteomes" id="UP001219568"/>
    </source>
</evidence>
<evidence type="ECO:0000256" key="1">
    <source>
        <dbReference type="SAM" id="Coils"/>
    </source>
</evidence>
<accession>A0AAD6N854</accession>
<feature type="coiled-coil region" evidence="1">
    <location>
        <begin position="64"/>
        <end position="91"/>
    </location>
</feature>
<evidence type="ECO:0000313" key="2">
    <source>
        <dbReference type="EMBL" id="KAJ6039158.1"/>
    </source>
</evidence>
<protein>
    <submittedName>
        <fullName evidence="2">Uncharacterized protein</fullName>
    </submittedName>
</protein>
<proteinExistence type="predicted"/>
<keyword evidence="1" id="KW-0175">Coiled coil</keyword>
<reference evidence="2" key="1">
    <citation type="journal article" date="2023" name="IMA Fungus">
        <title>Comparative genomic study of the Penicillium genus elucidates a diverse pangenome and 15 lateral gene transfer events.</title>
        <authorList>
            <person name="Petersen C."/>
            <person name="Sorensen T."/>
            <person name="Nielsen M.R."/>
            <person name="Sondergaard T.E."/>
            <person name="Sorensen J.L."/>
            <person name="Fitzpatrick D.A."/>
            <person name="Frisvad J.C."/>
            <person name="Nielsen K.L."/>
        </authorList>
    </citation>
    <scope>NUCLEOTIDE SEQUENCE</scope>
    <source>
        <strain evidence="2">IBT 15450</strain>
    </source>
</reference>
<sequence length="153" mass="17780">MESLLKEQDALLEEVAVVLLKLKTKLGLRGTTSSSTWESVKLLMPDTWKLVRFFKNHYTTTLDFNNLESCVEQIKKKISKYKENFEDLSEHEVNFNALSDMNKLCAGFEIAHILSQRDLLLWEHTRVMMLFPRCLLFSFGGGGNHLSWSFVCW</sequence>
<gene>
    <name evidence="2" type="ORF">N7460_007190</name>
</gene>
<reference evidence="2" key="2">
    <citation type="submission" date="2023-01" db="EMBL/GenBank/DDBJ databases">
        <authorList>
            <person name="Petersen C."/>
        </authorList>
    </citation>
    <scope>NUCLEOTIDE SEQUENCE</scope>
    <source>
        <strain evidence="2">IBT 15450</strain>
    </source>
</reference>
<keyword evidence="3" id="KW-1185">Reference proteome</keyword>
<name>A0AAD6N854_PENCN</name>
<organism evidence="2 3">
    <name type="scientific">Penicillium canescens</name>
    <dbReference type="NCBI Taxonomy" id="5083"/>
    <lineage>
        <taxon>Eukaryota</taxon>
        <taxon>Fungi</taxon>
        <taxon>Dikarya</taxon>
        <taxon>Ascomycota</taxon>
        <taxon>Pezizomycotina</taxon>
        <taxon>Eurotiomycetes</taxon>
        <taxon>Eurotiomycetidae</taxon>
        <taxon>Eurotiales</taxon>
        <taxon>Aspergillaceae</taxon>
        <taxon>Penicillium</taxon>
    </lineage>
</organism>
<comment type="caution">
    <text evidence="2">The sequence shown here is derived from an EMBL/GenBank/DDBJ whole genome shotgun (WGS) entry which is preliminary data.</text>
</comment>
<dbReference type="EMBL" id="JAQJZL010000006">
    <property type="protein sequence ID" value="KAJ6039158.1"/>
    <property type="molecule type" value="Genomic_DNA"/>
</dbReference>
<dbReference type="AlphaFoldDB" id="A0AAD6N854"/>